<protein>
    <recommendedName>
        <fullName evidence="3">Histone-lysine N-methyltransferase SETMAR</fullName>
    </recommendedName>
</protein>
<dbReference type="InterPro" id="IPR036397">
    <property type="entry name" value="RNaseH_sf"/>
</dbReference>
<organism evidence="1 2">
    <name type="scientific">Habropoda laboriosa</name>
    <dbReference type="NCBI Taxonomy" id="597456"/>
    <lineage>
        <taxon>Eukaryota</taxon>
        <taxon>Metazoa</taxon>
        <taxon>Ecdysozoa</taxon>
        <taxon>Arthropoda</taxon>
        <taxon>Hexapoda</taxon>
        <taxon>Insecta</taxon>
        <taxon>Pterygota</taxon>
        <taxon>Neoptera</taxon>
        <taxon>Endopterygota</taxon>
        <taxon>Hymenoptera</taxon>
        <taxon>Apocrita</taxon>
        <taxon>Aculeata</taxon>
        <taxon>Apoidea</taxon>
        <taxon>Anthophila</taxon>
        <taxon>Apidae</taxon>
        <taxon>Habropoda</taxon>
    </lineage>
</organism>
<dbReference type="Gene3D" id="3.30.420.10">
    <property type="entry name" value="Ribonuclease H-like superfamily/Ribonuclease H"/>
    <property type="match status" value="1"/>
</dbReference>
<keyword evidence="2" id="KW-1185">Reference proteome</keyword>
<dbReference type="STRING" id="597456.A0A0L7RHS3"/>
<reference evidence="1 2" key="1">
    <citation type="submission" date="2015-07" db="EMBL/GenBank/DDBJ databases">
        <title>The genome of Habropoda laboriosa.</title>
        <authorList>
            <person name="Pan H."/>
            <person name="Kapheim K."/>
        </authorList>
    </citation>
    <scope>NUCLEOTIDE SEQUENCE [LARGE SCALE GENOMIC DNA]</scope>
    <source>
        <strain evidence="1">0110345459</strain>
    </source>
</reference>
<dbReference type="GO" id="GO:0003676">
    <property type="term" value="F:nucleic acid binding"/>
    <property type="evidence" value="ECO:0007669"/>
    <property type="project" value="InterPro"/>
</dbReference>
<dbReference type="EMBL" id="KQ414590">
    <property type="protein sequence ID" value="KOC70354.1"/>
    <property type="molecule type" value="Genomic_DNA"/>
</dbReference>
<sequence>PSRSPDLSPLDYFLWGTLKNKVYHEYLPTTVEDMQERIREACATLTSETIPGLMRIKLLLISR</sequence>
<gene>
    <name evidence="1" type="ORF">WH47_02857</name>
</gene>
<accession>A0A0L7RHS3</accession>
<evidence type="ECO:0008006" key="3">
    <source>
        <dbReference type="Google" id="ProtNLM"/>
    </source>
</evidence>
<dbReference type="PANTHER" id="PTHR47326:SF1">
    <property type="entry name" value="HTH PSQ-TYPE DOMAIN-CONTAINING PROTEIN"/>
    <property type="match status" value="1"/>
</dbReference>
<feature type="non-terminal residue" evidence="1">
    <location>
        <position position="1"/>
    </location>
</feature>
<dbReference type="Proteomes" id="UP000053825">
    <property type="component" value="Unassembled WGS sequence"/>
</dbReference>
<evidence type="ECO:0000313" key="1">
    <source>
        <dbReference type="EMBL" id="KOC70354.1"/>
    </source>
</evidence>
<evidence type="ECO:0000313" key="2">
    <source>
        <dbReference type="Proteomes" id="UP000053825"/>
    </source>
</evidence>
<dbReference type="PANTHER" id="PTHR47326">
    <property type="entry name" value="TRANSPOSABLE ELEMENT TC3 TRANSPOSASE-LIKE PROTEIN"/>
    <property type="match status" value="1"/>
</dbReference>
<proteinExistence type="predicted"/>
<name>A0A0L7RHS3_9HYME</name>
<dbReference type="AlphaFoldDB" id="A0A0L7RHS3"/>